<dbReference type="InterPro" id="IPR036188">
    <property type="entry name" value="FAD/NAD-bd_sf"/>
</dbReference>
<keyword evidence="1" id="KW-0560">Oxidoreductase</keyword>
<reference evidence="3 4" key="1">
    <citation type="submission" date="2019-01" db="EMBL/GenBank/DDBJ databases">
        <title>The draft genome of Rhizobium sp. 24NR.</title>
        <authorList>
            <person name="Liu L."/>
            <person name="Liang L."/>
            <person name="Shi S."/>
            <person name="Xu L."/>
            <person name="Wang X."/>
            <person name="Li L."/>
            <person name="Zhang X."/>
        </authorList>
    </citation>
    <scope>NUCLEOTIDE SEQUENCE [LARGE SCALE GENOMIC DNA]</scope>
    <source>
        <strain evidence="3 4">24NR</strain>
    </source>
</reference>
<dbReference type="GO" id="GO:0005737">
    <property type="term" value="C:cytoplasm"/>
    <property type="evidence" value="ECO:0007669"/>
    <property type="project" value="TreeGrafter"/>
</dbReference>
<dbReference type="SUPFAM" id="SSF51905">
    <property type="entry name" value="FAD/NAD(P)-binding domain"/>
    <property type="match status" value="1"/>
</dbReference>
<dbReference type="EMBL" id="SBIP01000003">
    <property type="protein sequence ID" value="RWX76512.1"/>
    <property type="molecule type" value="Genomic_DNA"/>
</dbReference>
<dbReference type="InterPro" id="IPR006076">
    <property type="entry name" value="FAD-dep_OxRdtase"/>
</dbReference>
<gene>
    <name evidence="3" type="ORF">EPK99_12545</name>
</gene>
<proteinExistence type="predicted"/>
<dbReference type="PANTHER" id="PTHR13847">
    <property type="entry name" value="SARCOSINE DEHYDROGENASE-RELATED"/>
    <property type="match status" value="1"/>
</dbReference>
<evidence type="ECO:0000256" key="1">
    <source>
        <dbReference type="ARBA" id="ARBA00023002"/>
    </source>
</evidence>
<name>A0A3S3VH66_9HYPH</name>
<dbReference type="Gene3D" id="3.30.9.10">
    <property type="entry name" value="D-Amino Acid Oxidase, subunit A, domain 2"/>
    <property type="match status" value="1"/>
</dbReference>
<organism evidence="3 4">
    <name type="scientific">Neorhizobium lilium</name>
    <dbReference type="NCBI Taxonomy" id="2503024"/>
    <lineage>
        <taxon>Bacteria</taxon>
        <taxon>Pseudomonadati</taxon>
        <taxon>Pseudomonadota</taxon>
        <taxon>Alphaproteobacteria</taxon>
        <taxon>Hyphomicrobiales</taxon>
        <taxon>Rhizobiaceae</taxon>
        <taxon>Rhizobium/Agrobacterium group</taxon>
        <taxon>Neorhizobium</taxon>
    </lineage>
</organism>
<comment type="caution">
    <text evidence="3">The sequence shown here is derived from an EMBL/GenBank/DDBJ whole genome shotgun (WGS) entry which is preliminary data.</text>
</comment>
<dbReference type="PANTHER" id="PTHR13847:SF285">
    <property type="entry name" value="FAD DEPENDENT OXIDOREDUCTASE DOMAIN-CONTAINING PROTEIN"/>
    <property type="match status" value="1"/>
</dbReference>
<accession>A0A3S3VH66</accession>
<dbReference type="OrthoDB" id="9806601at2"/>
<dbReference type="Gene3D" id="3.50.50.60">
    <property type="entry name" value="FAD/NAD(P)-binding domain"/>
    <property type="match status" value="1"/>
</dbReference>
<protein>
    <submittedName>
        <fullName evidence="3">FAD-dependent oxidoreductase</fullName>
    </submittedName>
</protein>
<dbReference type="RefSeq" id="WP_128443430.1">
    <property type="nucleotide sequence ID" value="NZ_SBIP01000003.1"/>
</dbReference>
<sequence>MTHYTLRPPVVASPSERSFWLQDAGAAPVTQPLAGDATADVAIIGGGYTGLWTALRLKEQEPELRVTILEADFCGSGASGRNGGQVHSWFAEIDLLTAVVGQAEALQLCRATADAIDELEELQNSRTIDMDLRLDGWLWTASSRAQEGAWQKALTMTQALGENRFTLLGADEIARRTGSRASYMGIAETKAGTVQPAKLAVGLRQLALSRGVIIHEKTPVTAIEPGPTCILRTPQGSLRAGRVVLAANAWLASVPELLRYMYVVESEIVATEPVPEILQRIGWTGGESICDAQAHVLYYQRTPKGRVIFGRGSGKIAYGDRIGPSFNRSTEQGANNRRELARVYPELRAAKIEHDWSGPIDCTAEHLPVFDHLAGQPNIFFGIGFNGTGIAQTPVAGRILASLVLGKNDRWSQSGLVGLSKRTPLPPEPVRYFGAKLVRKAIRLRNDAEIENRSVNPVVRYISELKPGR</sequence>
<dbReference type="AlphaFoldDB" id="A0A3S3VH66"/>
<evidence type="ECO:0000313" key="4">
    <source>
        <dbReference type="Proteomes" id="UP000287687"/>
    </source>
</evidence>
<dbReference type="Pfam" id="PF01266">
    <property type="entry name" value="DAO"/>
    <property type="match status" value="1"/>
</dbReference>
<dbReference type="Proteomes" id="UP000287687">
    <property type="component" value="Unassembled WGS sequence"/>
</dbReference>
<feature type="domain" description="FAD dependent oxidoreductase" evidence="2">
    <location>
        <begin position="40"/>
        <end position="403"/>
    </location>
</feature>
<evidence type="ECO:0000313" key="3">
    <source>
        <dbReference type="EMBL" id="RWX76512.1"/>
    </source>
</evidence>
<keyword evidence="4" id="KW-1185">Reference proteome</keyword>
<evidence type="ECO:0000259" key="2">
    <source>
        <dbReference type="Pfam" id="PF01266"/>
    </source>
</evidence>
<dbReference type="GO" id="GO:0016491">
    <property type="term" value="F:oxidoreductase activity"/>
    <property type="evidence" value="ECO:0007669"/>
    <property type="project" value="UniProtKB-KW"/>
</dbReference>